<feature type="domain" description="Aminotransferase class I/classII large" evidence="5">
    <location>
        <begin position="72"/>
        <end position="423"/>
    </location>
</feature>
<dbReference type="InterPro" id="IPR015421">
    <property type="entry name" value="PyrdxlP-dep_Trfase_major"/>
</dbReference>
<organism evidence="6 7">
    <name type="scientific">Streptomyces poonensis</name>
    <dbReference type="NCBI Taxonomy" id="68255"/>
    <lineage>
        <taxon>Bacteria</taxon>
        <taxon>Bacillati</taxon>
        <taxon>Actinomycetota</taxon>
        <taxon>Actinomycetes</taxon>
        <taxon>Kitasatosporales</taxon>
        <taxon>Streptomycetaceae</taxon>
        <taxon>Streptomyces</taxon>
    </lineage>
</organism>
<accession>A0A918QC97</accession>
<dbReference type="Pfam" id="PF00155">
    <property type="entry name" value="Aminotran_1_2"/>
    <property type="match status" value="1"/>
</dbReference>
<evidence type="ECO:0000256" key="1">
    <source>
        <dbReference type="ARBA" id="ARBA00001933"/>
    </source>
</evidence>
<comment type="caution">
    <text evidence="6">The sequence shown here is derived from an EMBL/GenBank/DDBJ whole genome shotgun (WGS) entry which is preliminary data.</text>
</comment>
<gene>
    <name evidence="6" type="primary">avtA</name>
    <name evidence="6" type="ORF">GCM10010365_72980</name>
</gene>
<evidence type="ECO:0000313" key="7">
    <source>
        <dbReference type="Proteomes" id="UP000622166"/>
    </source>
</evidence>
<dbReference type="SUPFAM" id="SSF53383">
    <property type="entry name" value="PLP-dependent transferases"/>
    <property type="match status" value="1"/>
</dbReference>
<dbReference type="InterPro" id="IPR015422">
    <property type="entry name" value="PyrdxlP-dep_Trfase_small"/>
</dbReference>
<dbReference type="InterPro" id="IPR004839">
    <property type="entry name" value="Aminotransferase_I/II_large"/>
</dbReference>
<keyword evidence="2" id="KW-0032">Aminotransferase</keyword>
<evidence type="ECO:0000313" key="6">
    <source>
        <dbReference type="EMBL" id="GGZ41648.1"/>
    </source>
</evidence>
<dbReference type="RefSeq" id="WP_229859907.1">
    <property type="nucleotide sequence ID" value="NZ_BMVW01000026.1"/>
</dbReference>
<dbReference type="InterPro" id="IPR050859">
    <property type="entry name" value="Class-I_PLP-dep_aminotransf"/>
</dbReference>
<keyword evidence="4" id="KW-0663">Pyridoxal phosphate</keyword>
<evidence type="ECO:0000256" key="2">
    <source>
        <dbReference type="ARBA" id="ARBA00022576"/>
    </source>
</evidence>
<protein>
    <submittedName>
        <fullName evidence="6">GntR family transcriptional regulator</fullName>
    </submittedName>
</protein>
<dbReference type="Proteomes" id="UP000622166">
    <property type="component" value="Unassembled WGS sequence"/>
</dbReference>
<reference evidence="6" key="1">
    <citation type="journal article" date="2014" name="Int. J. Syst. Evol. Microbiol.">
        <title>Complete genome sequence of Corynebacterium casei LMG S-19264T (=DSM 44701T), isolated from a smear-ripened cheese.</title>
        <authorList>
            <consortium name="US DOE Joint Genome Institute (JGI-PGF)"/>
            <person name="Walter F."/>
            <person name="Albersmeier A."/>
            <person name="Kalinowski J."/>
            <person name="Ruckert C."/>
        </authorList>
    </citation>
    <scope>NUCLEOTIDE SEQUENCE</scope>
    <source>
        <strain evidence="6">JCM 4815</strain>
    </source>
</reference>
<proteinExistence type="predicted"/>
<keyword evidence="3" id="KW-0808">Transferase</keyword>
<comment type="cofactor">
    <cofactor evidence="1">
        <name>pyridoxal 5'-phosphate</name>
        <dbReference type="ChEBI" id="CHEBI:597326"/>
    </cofactor>
</comment>
<dbReference type="Gene3D" id="3.90.1150.10">
    <property type="entry name" value="Aspartate Aminotransferase, domain 1"/>
    <property type="match status" value="1"/>
</dbReference>
<dbReference type="AlphaFoldDB" id="A0A918QC97"/>
<name>A0A918QC97_9ACTN</name>
<evidence type="ECO:0000256" key="3">
    <source>
        <dbReference type="ARBA" id="ARBA00022679"/>
    </source>
</evidence>
<keyword evidence="7" id="KW-1185">Reference proteome</keyword>
<evidence type="ECO:0000256" key="4">
    <source>
        <dbReference type="ARBA" id="ARBA00022898"/>
    </source>
</evidence>
<dbReference type="InterPro" id="IPR015424">
    <property type="entry name" value="PyrdxlP-dep_Trfase"/>
</dbReference>
<dbReference type="EMBL" id="BMVW01000026">
    <property type="protein sequence ID" value="GGZ41648.1"/>
    <property type="molecule type" value="Genomic_DNA"/>
</dbReference>
<dbReference type="GO" id="GO:0008483">
    <property type="term" value="F:transaminase activity"/>
    <property type="evidence" value="ECO:0007669"/>
    <property type="project" value="UniProtKB-KW"/>
</dbReference>
<dbReference type="GO" id="GO:0030170">
    <property type="term" value="F:pyridoxal phosphate binding"/>
    <property type="evidence" value="ECO:0007669"/>
    <property type="project" value="InterPro"/>
</dbReference>
<dbReference type="GO" id="GO:1901605">
    <property type="term" value="P:alpha-amino acid metabolic process"/>
    <property type="evidence" value="ECO:0007669"/>
    <property type="project" value="TreeGrafter"/>
</dbReference>
<sequence length="446" mass="47703">MLELRQDELHSAFGDPVLGAISFLNEIMSRYPDAISFAPGAPHLAFLDDLDIARHVDTWVAHEAAERALSRERTRRLLYEYGPSRGLINGLVADALRRDHGIDAGPDAVVVTVGAQEAMLLTLHALCARPGDLLAVVDPCFVGIRGAARLLNVDVVSVDEAEDGVDVAALRAHCRAARSRGERIRAVYVSPDYSNPSGSLTSLAARRRLLALAEDEDLLLLEDGAYGFTAPTGEEIPPLKALDTAGQVIHLGTFAKVCLPGTRVGYVVADQVIRTGDGGRRLLADELAVSKSMVTVNTSPICQAVVGGMLLEHGGSLKALAQRKSALYRRNLALLLDALDRHLGPGAGPLPGVSWSRPSGGFFVRMRLPVPADAALLETSASEHGVLWTPMSQFHAGGRGDHELRLSCSYLEPDRIEEGVARLAGFLRKEVASGRPNGTRPGPPCR</sequence>
<evidence type="ECO:0000259" key="5">
    <source>
        <dbReference type="Pfam" id="PF00155"/>
    </source>
</evidence>
<reference evidence="6" key="2">
    <citation type="submission" date="2020-09" db="EMBL/GenBank/DDBJ databases">
        <authorList>
            <person name="Sun Q."/>
            <person name="Ohkuma M."/>
        </authorList>
    </citation>
    <scope>NUCLEOTIDE SEQUENCE</scope>
    <source>
        <strain evidence="6">JCM 4815</strain>
    </source>
</reference>
<dbReference type="Gene3D" id="3.40.640.10">
    <property type="entry name" value="Type I PLP-dependent aspartate aminotransferase-like (Major domain)"/>
    <property type="match status" value="1"/>
</dbReference>
<dbReference type="PANTHER" id="PTHR42790">
    <property type="entry name" value="AMINOTRANSFERASE"/>
    <property type="match status" value="1"/>
</dbReference>
<dbReference type="PANTHER" id="PTHR42790:SF19">
    <property type="entry name" value="KYNURENINE_ALPHA-AMINOADIPATE AMINOTRANSFERASE, MITOCHONDRIAL"/>
    <property type="match status" value="1"/>
</dbReference>
<dbReference type="CDD" id="cd00609">
    <property type="entry name" value="AAT_like"/>
    <property type="match status" value="1"/>
</dbReference>